<keyword evidence="2" id="KW-0378">Hydrolase</keyword>
<dbReference type="SUPFAM" id="SSF50494">
    <property type="entry name" value="Trypsin-like serine proteases"/>
    <property type="match status" value="1"/>
</dbReference>
<name>A0AAN8IX18_TRICO</name>
<dbReference type="GO" id="GO:0006508">
    <property type="term" value="P:proteolysis"/>
    <property type="evidence" value="ECO:0007669"/>
    <property type="project" value="UniProtKB-KW"/>
</dbReference>
<evidence type="ECO:0000256" key="2">
    <source>
        <dbReference type="RuleBase" id="RU363034"/>
    </source>
</evidence>
<evidence type="ECO:0000256" key="1">
    <source>
        <dbReference type="ARBA" id="ARBA00023157"/>
    </source>
</evidence>
<evidence type="ECO:0000256" key="3">
    <source>
        <dbReference type="SAM" id="SignalP"/>
    </source>
</evidence>
<dbReference type="Gene3D" id="2.40.10.10">
    <property type="entry name" value="Trypsin-like serine proteases"/>
    <property type="match status" value="2"/>
</dbReference>
<organism evidence="5 6">
    <name type="scientific">Trichostrongylus colubriformis</name>
    <name type="common">Black scour worm</name>
    <dbReference type="NCBI Taxonomy" id="6319"/>
    <lineage>
        <taxon>Eukaryota</taxon>
        <taxon>Metazoa</taxon>
        <taxon>Ecdysozoa</taxon>
        <taxon>Nematoda</taxon>
        <taxon>Chromadorea</taxon>
        <taxon>Rhabditida</taxon>
        <taxon>Rhabditina</taxon>
        <taxon>Rhabditomorpha</taxon>
        <taxon>Strongyloidea</taxon>
        <taxon>Trichostrongylidae</taxon>
        <taxon>Trichostrongylus</taxon>
    </lineage>
</organism>
<keyword evidence="2" id="KW-0720">Serine protease</keyword>
<dbReference type="SMART" id="SM00020">
    <property type="entry name" value="Tryp_SPc"/>
    <property type="match status" value="1"/>
</dbReference>
<dbReference type="InterPro" id="IPR001254">
    <property type="entry name" value="Trypsin_dom"/>
</dbReference>
<keyword evidence="2" id="KW-0645">Protease</keyword>
<dbReference type="Proteomes" id="UP001331761">
    <property type="component" value="Unassembled WGS sequence"/>
</dbReference>
<dbReference type="InterPro" id="IPR043504">
    <property type="entry name" value="Peptidase_S1_PA_chymotrypsin"/>
</dbReference>
<sequence>MHLLALSYLLLLPREIFSRKLTKEENIMLKKECGAHELNHTQSMGFRVLSMGGEKVKPNTLPWIAALFAFNDRGMFRCSAVQISRRHILTAAHCVVDDKLDDGQQETVCKLLHLSNINPNSVPNLFFKPFKHIEVYATSNHTGPLHYEDRDRLFKMEIEGFPYVHKGYDRCTLDNDLAVIELKSDVPREVGSPICMRENEELAHKLTSVGYGFDPDHSDPKESDFHWLQKVDFHSEDIQESNTIITASHRTKSTCMGDSGGPLVQLNHENKYVLVGIVSSGTPKCNETITEEQTRESDFTNLRGHLDWICTHSGVCPIQQMGSHHDKGNFSEKHIYIEIGVIEWK</sequence>
<dbReference type="PRINTS" id="PR00722">
    <property type="entry name" value="CHYMOTRYPSIN"/>
</dbReference>
<dbReference type="InterPro" id="IPR033116">
    <property type="entry name" value="TRYPSIN_SER"/>
</dbReference>
<dbReference type="PROSITE" id="PS00135">
    <property type="entry name" value="TRYPSIN_SER"/>
    <property type="match status" value="1"/>
</dbReference>
<evidence type="ECO:0000259" key="4">
    <source>
        <dbReference type="PROSITE" id="PS50240"/>
    </source>
</evidence>
<accession>A0AAN8IX18</accession>
<comment type="caution">
    <text evidence="5">The sequence shown here is derived from an EMBL/GenBank/DDBJ whole genome shotgun (WGS) entry which is preliminary data.</text>
</comment>
<keyword evidence="1" id="KW-1015">Disulfide bond</keyword>
<dbReference type="PROSITE" id="PS50240">
    <property type="entry name" value="TRYPSIN_DOM"/>
    <property type="match status" value="1"/>
</dbReference>
<evidence type="ECO:0000313" key="6">
    <source>
        <dbReference type="Proteomes" id="UP001331761"/>
    </source>
</evidence>
<feature type="signal peptide" evidence="3">
    <location>
        <begin position="1"/>
        <end position="18"/>
    </location>
</feature>
<dbReference type="AlphaFoldDB" id="A0AAN8IX18"/>
<dbReference type="InterPro" id="IPR018114">
    <property type="entry name" value="TRYPSIN_HIS"/>
</dbReference>
<keyword evidence="3" id="KW-0732">Signal</keyword>
<dbReference type="InterPro" id="IPR001314">
    <property type="entry name" value="Peptidase_S1A"/>
</dbReference>
<protein>
    <submittedName>
        <fullName evidence="5">Peptidase S1 domain-containing protein</fullName>
    </submittedName>
</protein>
<dbReference type="PROSITE" id="PS00134">
    <property type="entry name" value="TRYPSIN_HIS"/>
    <property type="match status" value="1"/>
</dbReference>
<proteinExistence type="predicted"/>
<dbReference type="InterPro" id="IPR009003">
    <property type="entry name" value="Peptidase_S1_PA"/>
</dbReference>
<reference evidence="5 6" key="1">
    <citation type="submission" date="2019-10" db="EMBL/GenBank/DDBJ databases">
        <title>Assembly and Annotation for the nematode Trichostrongylus colubriformis.</title>
        <authorList>
            <person name="Martin J."/>
        </authorList>
    </citation>
    <scope>NUCLEOTIDE SEQUENCE [LARGE SCALE GENOMIC DNA]</scope>
    <source>
        <strain evidence="5">G859</strain>
        <tissue evidence="5">Whole worm</tissue>
    </source>
</reference>
<dbReference type="GO" id="GO:0004252">
    <property type="term" value="F:serine-type endopeptidase activity"/>
    <property type="evidence" value="ECO:0007669"/>
    <property type="project" value="InterPro"/>
</dbReference>
<dbReference type="PANTHER" id="PTHR24260">
    <property type="match status" value="1"/>
</dbReference>
<dbReference type="Pfam" id="PF00089">
    <property type="entry name" value="Trypsin"/>
    <property type="match status" value="2"/>
</dbReference>
<keyword evidence="6" id="KW-1185">Reference proteome</keyword>
<feature type="domain" description="Peptidase S1" evidence="4">
    <location>
        <begin position="50"/>
        <end position="314"/>
    </location>
</feature>
<feature type="chain" id="PRO_5042822612" evidence="3">
    <location>
        <begin position="19"/>
        <end position="345"/>
    </location>
</feature>
<gene>
    <name evidence="5" type="ORF">GCK32_011534</name>
</gene>
<evidence type="ECO:0000313" key="5">
    <source>
        <dbReference type="EMBL" id="KAK5984602.1"/>
    </source>
</evidence>
<dbReference type="InterPro" id="IPR051333">
    <property type="entry name" value="CLIP_Serine_Protease"/>
</dbReference>
<dbReference type="PANTHER" id="PTHR24260:SF136">
    <property type="entry name" value="GH08193P-RELATED"/>
    <property type="match status" value="1"/>
</dbReference>
<dbReference type="EMBL" id="WIXE01002682">
    <property type="protein sequence ID" value="KAK5984602.1"/>
    <property type="molecule type" value="Genomic_DNA"/>
</dbReference>